<evidence type="ECO:0000313" key="7">
    <source>
        <dbReference type="EMBL" id="PVV04135.1"/>
    </source>
</evidence>
<protein>
    <recommendedName>
        <fullName evidence="9">Mitochondrial import inner membrane translocase subunit TIM23</fullName>
    </recommendedName>
</protein>
<evidence type="ECO:0000256" key="5">
    <source>
        <dbReference type="SAM" id="MobiDB-lite"/>
    </source>
</evidence>
<dbReference type="EMBL" id="MBFS01000157">
    <property type="protein sequence ID" value="PVV04135.1"/>
    <property type="molecule type" value="Genomic_DNA"/>
</dbReference>
<evidence type="ECO:0000313" key="8">
    <source>
        <dbReference type="Proteomes" id="UP000245609"/>
    </source>
</evidence>
<keyword evidence="8" id="KW-1185">Reference proteome</keyword>
<evidence type="ECO:0000256" key="3">
    <source>
        <dbReference type="ARBA" id="ARBA00022989"/>
    </source>
</evidence>
<gene>
    <name evidence="7" type="ORF">BB560_001371</name>
</gene>
<feature type="transmembrane region" description="Helical" evidence="6">
    <location>
        <begin position="152"/>
        <end position="171"/>
    </location>
</feature>
<feature type="compositionally biased region" description="Polar residues" evidence="5">
    <location>
        <begin position="1"/>
        <end position="23"/>
    </location>
</feature>
<comment type="caution">
    <text evidence="7">The sequence shown here is derived from an EMBL/GenBank/DDBJ whole genome shotgun (WGS) entry which is preliminary data.</text>
</comment>
<dbReference type="Pfam" id="PF02466">
    <property type="entry name" value="Tim17"/>
    <property type="match status" value="1"/>
</dbReference>
<dbReference type="AlphaFoldDB" id="A0A2T9ZHR8"/>
<evidence type="ECO:0000256" key="1">
    <source>
        <dbReference type="ARBA" id="ARBA00004141"/>
    </source>
</evidence>
<feature type="region of interest" description="Disordered" evidence="5">
    <location>
        <begin position="1"/>
        <end position="41"/>
    </location>
</feature>
<evidence type="ECO:0000256" key="4">
    <source>
        <dbReference type="ARBA" id="ARBA00023136"/>
    </source>
</evidence>
<dbReference type="PANTHER" id="PTHR15371:SF0">
    <property type="entry name" value="SD19278P"/>
    <property type="match status" value="1"/>
</dbReference>
<organism evidence="7 8">
    <name type="scientific">Smittium megazygosporum</name>
    <dbReference type="NCBI Taxonomy" id="133381"/>
    <lineage>
        <taxon>Eukaryota</taxon>
        <taxon>Fungi</taxon>
        <taxon>Fungi incertae sedis</taxon>
        <taxon>Zoopagomycota</taxon>
        <taxon>Kickxellomycotina</taxon>
        <taxon>Harpellomycetes</taxon>
        <taxon>Harpellales</taxon>
        <taxon>Legeriomycetaceae</taxon>
        <taxon>Smittium</taxon>
    </lineage>
</organism>
<evidence type="ECO:0000256" key="6">
    <source>
        <dbReference type="SAM" id="Phobius"/>
    </source>
</evidence>
<sequence>MSIFNPYSRNSQLGQQQPESSEFISDKQAEEESRTTSNLDYISPEAETLRQVKSGVSDFLGSLNADEFQDHLSPLSPGIQYLSLTDNADENHGALPSRGWSDDLCYGTGTAYLSGLGLGGLWGFVEGSRMPAKNFKIRLNGWLNAMTRRGPFLGNSLGVVALYYSSFYSIVGAMRDGKKDSITSVSAAGITGLLFKVPSGVRASFKAGVTSSILMAVYQLAVNYENTISDFDFRRIKQTA</sequence>
<dbReference type="PANTHER" id="PTHR15371">
    <property type="entry name" value="TIM23"/>
    <property type="match status" value="1"/>
</dbReference>
<dbReference type="GO" id="GO:0030150">
    <property type="term" value="P:protein import into mitochondrial matrix"/>
    <property type="evidence" value="ECO:0007669"/>
    <property type="project" value="TreeGrafter"/>
</dbReference>
<dbReference type="InterPro" id="IPR045238">
    <property type="entry name" value="Tim23-like"/>
</dbReference>
<keyword evidence="3 6" id="KW-1133">Transmembrane helix</keyword>
<feature type="transmembrane region" description="Helical" evidence="6">
    <location>
        <begin position="104"/>
        <end position="125"/>
    </location>
</feature>
<reference evidence="7 8" key="1">
    <citation type="journal article" date="2018" name="MBio">
        <title>Comparative Genomics Reveals the Core Gene Toolbox for the Fungus-Insect Symbiosis.</title>
        <authorList>
            <person name="Wang Y."/>
            <person name="Stata M."/>
            <person name="Wang W."/>
            <person name="Stajich J.E."/>
            <person name="White M.M."/>
            <person name="Moncalvo J.M."/>
        </authorList>
    </citation>
    <scope>NUCLEOTIDE SEQUENCE [LARGE SCALE GENOMIC DNA]</scope>
    <source>
        <strain evidence="7 8">SC-DP-2</strain>
    </source>
</reference>
<accession>A0A2T9ZHR8</accession>
<dbReference type="STRING" id="133381.A0A2T9ZHR8"/>
<proteinExistence type="predicted"/>
<comment type="subcellular location">
    <subcellularLocation>
        <location evidence="1">Membrane</location>
        <topology evidence="1">Multi-pass membrane protein</topology>
    </subcellularLocation>
</comment>
<feature type="compositionally biased region" description="Basic and acidic residues" evidence="5">
    <location>
        <begin position="24"/>
        <end position="34"/>
    </location>
</feature>
<evidence type="ECO:0008006" key="9">
    <source>
        <dbReference type="Google" id="ProtNLM"/>
    </source>
</evidence>
<dbReference type="Proteomes" id="UP000245609">
    <property type="component" value="Unassembled WGS sequence"/>
</dbReference>
<dbReference type="OrthoDB" id="159299at2759"/>
<keyword evidence="4 6" id="KW-0472">Membrane</keyword>
<dbReference type="GO" id="GO:0005744">
    <property type="term" value="C:TIM23 mitochondrial import inner membrane translocase complex"/>
    <property type="evidence" value="ECO:0007669"/>
    <property type="project" value="TreeGrafter"/>
</dbReference>
<keyword evidence="2 6" id="KW-0812">Transmembrane</keyword>
<dbReference type="GO" id="GO:0008320">
    <property type="term" value="F:protein transmembrane transporter activity"/>
    <property type="evidence" value="ECO:0007669"/>
    <property type="project" value="TreeGrafter"/>
</dbReference>
<evidence type="ECO:0000256" key="2">
    <source>
        <dbReference type="ARBA" id="ARBA00022692"/>
    </source>
</evidence>
<name>A0A2T9ZHR8_9FUNG</name>